<evidence type="ECO:0000313" key="3">
    <source>
        <dbReference type="Proteomes" id="UP000662200"/>
    </source>
</evidence>
<name>A0A8J3FIW7_9ACTN</name>
<proteinExistence type="predicted"/>
<gene>
    <name evidence="2" type="ORF">GCM10010124_28340</name>
</gene>
<dbReference type="Proteomes" id="UP000662200">
    <property type="component" value="Unassembled WGS sequence"/>
</dbReference>
<organism evidence="2 3">
    <name type="scientific">Pilimelia terevasa</name>
    <dbReference type="NCBI Taxonomy" id="53372"/>
    <lineage>
        <taxon>Bacteria</taxon>
        <taxon>Bacillati</taxon>
        <taxon>Actinomycetota</taxon>
        <taxon>Actinomycetes</taxon>
        <taxon>Micromonosporales</taxon>
        <taxon>Micromonosporaceae</taxon>
        <taxon>Pilimelia</taxon>
    </lineage>
</organism>
<dbReference type="AlphaFoldDB" id="A0A8J3FIW7"/>
<feature type="transmembrane region" description="Helical" evidence="1">
    <location>
        <begin position="29"/>
        <end position="50"/>
    </location>
</feature>
<dbReference type="RefSeq" id="WP_189114787.1">
    <property type="nucleotide sequence ID" value="NZ_BMQC01000009.1"/>
</dbReference>
<keyword evidence="1" id="KW-1133">Transmembrane helix</keyword>
<keyword evidence="1" id="KW-0812">Transmembrane</keyword>
<keyword evidence="3" id="KW-1185">Reference proteome</keyword>
<keyword evidence="1" id="KW-0472">Membrane</keyword>
<comment type="caution">
    <text evidence="2">The sequence shown here is derived from an EMBL/GenBank/DDBJ whole genome shotgun (WGS) entry which is preliminary data.</text>
</comment>
<dbReference type="EMBL" id="BMQC01000009">
    <property type="protein sequence ID" value="GGK34076.1"/>
    <property type="molecule type" value="Genomic_DNA"/>
</dbReference>
<reference evidence="2" key="2">
    <citation type="submission" date="2020-09" db="EMBL/GenBank/DDBJ databases">
        <authorList>
            <person name="Sun Q."/>
            <person name="Ohkuma M."/>
        </authorList>
    </citation>
    <scope>NUCLEOTIDE SEQUENCE</scope>
    <source>
        <strain evidence="2">JCM 3091</strain>
    </source>
</reference>
<sequence>MANIGRRTATVPRRSRDPLRPKWYALPQWTAWGSLAGIAGAVTAAAAWLLPPAPPPPPAAPAPPAATAPPPGAPAAGISPGVPIAVAGAAAPAAGSGVSTVHITQWRSTVEAGRGTLYVEGGYTGALGAREQIRVVAVASAGGAARDGGAQTWHVSPQAAILGGGRWSVRWPLTAPLVDVDIRAVRWAPPGLVTHGVCPDIPPALRPYGCHGYGGTRLDLARRGPRLVELGDRRYLRLALGPPSAPAAGAPGDGDGWPASAPRRVRLPAAAAWPKAELAPADRALCRQGLLDRADVTTCAR</sequence>
<protein>
    <submittedName>
        <fullName evidence="2">Uncharacterized protein</fullName>
    </submittedName>
</protein>
<reference evidence="2" key="1">
    <citation type="journal article" date="2014" name="Int. J. Syst. Evol. Microbiol.">
        <title>Complete genome sequence of Corynebacterium casei LMG S-19264T (=DSM 44701T), isolated from a smear-ripened cheese.</title>
        <authorList>
            <consortium name="US DOE Joint Genome Institute (JGI-PGF)"/>
            <person name="Walter F."/>
            <person name="Albersmeier A."/>
            <person name="Kalinowski J."/>
            <person name="Ruckert C."/>
        </authorList>
    </citation>
    <scope>NUCLEOTIDE SEQUENCE</scope>
    <source>
        <strain evidence="2">JCM 3091</strain>
    </source>
</reference>
<evidence type="ECO:0000313" key="2">
    <source>
        <dbReference type="EMBL" id="GGK34076.1"/>
    </source>
</evidence>
<accession>A0A8J3FIW7</accession>
<evidence type="ECO:0000256" key="1">
    <source>
        <dbReference type="SAM" id="Phobius"/>
    </source>
</evidence>